<protein>
    <submittedName>
        <fullName evidence="1">Uncharacterized protein</fullName>
    </submittedName>
</protein>
<sequence length="50" mass="6194">MATRPRRPRHTQRRRRWRIRHTAWPPMTAVRSCHPPLRAHRFLGSKRDRS</sequence>
<evidence type="ECO:0000313" key="1">
    <source>
        <dbReference type="EMBL" id="EEE07443.1"/>
    </source>
</evidence>
<dbReference type="EMBL" id="ACFC01000004">
    <property type="protein sequence ID" value="EEE07443.1"/>
    <property type="molecule type" value="Genomic_DNA"/>
</dbReference>
<comment type="caution">
    <text evidence="1">The sequence shown here is derived from an EMBL/GenBank/DDBJ whole genome shotgun (WGS) entry which is preliminary data.</text>
</comment>
<accession>B9BPC5</accession>
<evidence type="ECO:0000313" key="2">
    <source>
        <dbReference type="Proteomes" id="UP000004535"/>
    </source>
</evidence>
<organism evidence="1 2">
    <name type="scientific">Burkholderia multivorans CGD2</name>
    <dbReference type="NCBI Taxonomy" id="513052"/>
    <lineage>
        <taxon>Bacteria</taxon>
        <taxon>Pseudomonadati</taxon>
        <taxon>Pseudomonadota</taxon>
        <taxon>Betaproteobacteria</taxon>
        <taxon>Burkholderiales</taxon>
        <taxon>Burkholderiaceae</taxon>
        <taxon>Burkholderia</taxon>
        <taxon>Burkholderia cepacia complex</taxon>
    </lineage>
</organism>
<proteinExistence type="predicted"/>
<dbReference type="Proteomes" id="UP000004535">
    <property type="component" value="Unassembled WGS sequence"/>
</dbReference>
<gene>
    <name evidence="1" type="ORF">BURMUCGD2_6546</name>
</gene>
<reference evidence="1 2" key="1">
    <citation type="journal article" date="2012" name="J. Bacteriol.">
        <title>Draft Genome Sequence Determination for Cystic Fibrosis and Chronic Granulomatous Disease Burkholderia multivorans Isolates.</title>
        <authorList>
            <person name="Varga J.J."/>
            <person name="Losada L."/>
            <person name="Zelazny A.M."/>
            <person name="Brinkac L."/>
            <person name="Harkins D."/>
            <person name="Radune D."/>
            <person name="Hostetler J."/>
            <person name="Sampaio E.P."/>
            <person name="Ronning C.M."/>
            <person name="Nierman W.C."/>
            <person name="Greenberg D.E."/>
            <person name="Holland S.M."/>
            <person name="Goldberg J.B."/>
        </authorList>
    </citation>
    <scope>NUCLEOTIDE SEQUENCE [LARGE SCALE GENOMIC DNA]</scope>
    <source>
        <strain evidence="1 2">CGD2</strain>
    </source>
</reference>
<dbReference type="AlphaFoldDB" id="B9BPC5"/>
<name>B9BPC5_9BURK</name>